<gene>
    <name evidence="1" type="ORF">CHC_T00006583001</name>
</gene>
<keyword evidence="2" id="KW-1185">Reference proteome</keyword>
<dbReference type="GeneID" id="17327060"/>
<sequence>MASQGGKPGGHPSKQQNSYPWRTSLLFLFFTRAHKQYSRCPPGGLHSLEMGVLYQIRYVVRYARDNCIGTILGRVLPGCRCIFFGSYAICTPFLGVSAQGLQYKHTSQDATPNRREFGYETMPSHLGFRHVVTSYPQQTRRNADSKRGLLERSIAGVAQQLVNGLILFRAGRNSAALGGYLIQGGDAQYEAHAPYDCTENRGWASAAGRIVGRNETEIDKSMVDGIVGFLSRLSLVPEDGLAETAEFCRKDVEEWIEIETNELVAEASISDACDSIHYGGELQNQSASDAMMDDCVAEDECEITERRAVPSAVVLARLFGSLESLGVECDVSNALSHLRSAKRAFLEASA</sequence>
<dbReference type="RefSeq" id="XP_005719345.1">
    <property type="nucleotide sequence ID" value="XM_005719288.1"/>
</dbReference>
<organism evidence="1 2">
    <name type="scientific">Chondrus crispus</name>
    <name type="common">Carrageen Irish moss</name>
    <name type="synonym">Polymorpha crispa</name>
    <dbReference type="NCBI Taxonomy" id="2769"/>
    <lineage>
        <taxon>Eukaryota</taxon>
        <taxon>Rhodophyta</taxon>
        <taxon>Florideophyceae</taxon>
        <taxon>Rhodymeniophycidae</taxon>
        <taxon>Gigartinales</taxon>
        <taxon>Gigartinaceae</taxon>
        <taxon>Chondrus</taxon>
    </lineage>
</organism>
<dbReference type="Proteomes" id="UP000012073">
    <property type="component" value="Unassembled WGS sequence"/>
</dbReference>
<evidence type="ECO:0000313" key="1">
    <source>
        <dbReference type="EMBL" id="CDF39434.1"/>
    </source>
</evidence>
<protein>
    <submittedName>
        <fullName evidence="1">Uncharacterized protein</fullName>
    </submittedName>
</protein>
<dbReference type="KEGG" id="ccp:CHC_T00006583001"/>
<dbReference type="AlphaFoldDB" id="R7QMX0"/>
<proteinExistence type="predicted"/>
<dbReference type="EMBL" id="HG002031">
    <property type="protein sequence ID" value="CDF39434.1"/>
    <property type="molecule type" value="Genomic_DNA"/>
</dbReference>
<reference evidence="2" key="1">
    <citation type="journal article" date="2013" name="Proc. Natl. Acad. Sci. U.S.A.">
        <title>Genome structure and metabolic features in the red seaweed Chondrus crispus shed light on evolution of the Archaeplastida.</title>
        <authorList>
            <person name="Collen J."/>
            <person name="Porcel B."/>
            <person name="Carre W."/>
            <person name="Ball S.G."/>
            <person name="Chaparro C."/>
            <person name="Tonon T."/>
            <person name="Barbeyron T."/>
            <person name="Michel G."/>
            <person name="Noel B."/>
            <person name="Valentin K."/>
            <person name="Elias M."/>
            <person name="Artiguenave F."/>
            <person name="Arun A."/>
            <person name="Aury J.M."/>
            <person name="Barbosa-Neto J.F."/>
            <person name="Bothwell J.H."/>
            <person name="Bouget F.Y."/>
            <person name="Brillet L."/>
            <person name="Cabello-Hurtado F."/>
            <person name="Capella-Gutierrez S."/>
            <person name="Charrier B."/>
            <person name="Cladiere L."/>
            <person name="Cock J.M."/>
            <person name="Coelho S.M."/>
            <person name="Colleoni C."/>
            <person name="Czjzek M."/>
            <person name="Da Silva C."/>
            <person name="Delage L."/>
            <person name="Denoeud F."/>
            <person name="Deschamps P."/>
            <person name="Dittami S.M."/>
            <person name="Gabaldon T."/>
            <person name="Gachon C.M."/>
            <person name="Groisillier A."/>
            <person name="Herve C."/>
            <person name="Jabbari K."/>
            <person name="Katinka M."/>
            <person name="Kloareg B."/>
            <person name="Kowalczyk N."/>
            <person name="Labadie K."/>
            <person name="Leblanc C."/>
            <person name="Lopez P.J."/>
            <person name="McLachlan D.H."/>
            <person name="Meslet-Cladiere L."/>
            <person name="Moustafa A."/>
            <person name="Nehr Z."/>
            <person name="Nyvall Collen P."/>
            <person name="Panaud O."/>
            <person name="Partensky F."/>
            <person name="Poulain J."/>
            <person name="Rensing S.A."/>
            <person name="Rousvoal S."/>
            <person name="Samson G."/>
            <person name="Symeonidi A."/>
            <person name="Weissenbach J."/>
            <person name="Zambounis A."/>
            <person name="Wincker P."/>
            <person name="Boyen C."/>
        </authorList>
    </citation>
    <scope>NUCLEOTIDE SEQUENCE [LARGE SCALE GENOMIC DNA]</scope>
    <source>
        <strain evidence="2">cv. Stackhouse</strain>
    </source>
</reference>
<dbReference type="Gramene" id="CDF39434">
    <property type="protein sequence ID" value="CDF39434"/>
    <property type="gene ID" value="CHC_T00006583001"/>
</dbReference>
<name>R7QMX0_CHOCR</name>
<evidence type="ECO:0000313" key="2">
    <source>
        <dbReference type="Proteomes" id="UP000012073"/>
    </source>
</evidence>
<accession>R7QMX0</accession>